<name>A0A8J2NFV6_FUSEQ</name>
<evidence type="ECO:0000313" key="2">
    <source>
        <dbReference type="Proteomes" id="UP000693738"/>
    </source>
</evidence>
<proteinExistence type="predicted"/>
<dbReference type="Proteomes" id="UP000693738">
    <property type="component" value="Unassembled WGS sequence"/>
</dbReference>
<comment type="caution">
    <text evidence="1">The sequence shown here is derived from an EMBL/GenBank/DDBJ whole genome shotgun (WGS) entry which is preliminary data.</text>
</comment>
<gene>
    <name evidence="1" type="ORF">FEQUK3_LOCUS4083</name>
</gene>
<organism evidence="1 2">
    <name type="scientific">Fusarium equiseti</name>
    <name type="common">Fusarium scirpi</name>
    <dbReference type="NCBI Taxonomy" id="61235"/>
    <lineage>
        <taxon>Eukaryota</taxon>
        <taxon>Fungi</taxon>
        <taxon>Dikarya</taxon>
        <taxon>Ascomycota</taxon>
        <taxon>Pezizomycotina</taxon>
        <taxon>Sordariomycetes</taxon>
        <taxon>Hypocreomycetidae</taxon>
        <taxon>Hypocreales</taxon>
        <taxon>Nectriaceae</taxon>
        <taxon>Fusarium</taxon>
        <taxon>Fusarium incarnatum-equiseti species complex</taxon>
    </lineage>
</organism>
<reference evidence="1" key="1">
    <citation type="submission" date="2021-05" db="EMBL/GenBank/DDBJ databases">
        <authorList>
            <person name="Khan N."/>
        </authorList>
    </citation>
    <scope>NUCLEOTIDE SEQUENCE</scope>
</reference>
<protein>
    <submittedName>
        <fullName evidence="1">Uncharacterized protein</fullName>
    </submittedName>
</protein>
<evidence type="ECO:0000313" key="1">
    <source>
        <dbReference type="EMBL" id="CAG7558365.1"/>
    </source>
</evidence>
<sequence>MANASAAATIKALTDASEREITHHYTSQEFRTVIFTVKYSSSAGHKTTAIPEKQLQEIDEPLVLEYWTQKGGRATTGLGKDGILKIVDETKRYWIVQWVGYPADEDGMTCETKDVVAQKCPEAIVKWRSSLSREQLYMVQHFSVGIGGMGGIPRWALELPTIDEDDLTEAEKESLGIF</sequence>
<dbReference type="EMBL" id="CAJSTJ010000123">
    <property type="protein sequence ID" value="CAG7558365.1"/>
    <property type="molecule type" value="Genomic_DNA"/>
</dbReference>
<accession>A0A8J2NFV6</accession>
<dbReference type="AlphaFoldDB" id="A0A8J2NFV6"/>